<dbReference type="Proteomes" id="UP001162060">
    <property type="component" value="Unassembled WGS sequence"/>
</dbReference>
<name>A0AAV1TF73_9STRA</name>
<feature type="domain" description="Integrase catalytic" evidence="1">
    <location>
        <begin position="86"/>
        <end position="250"/>
    </location>
</feature>
<dbReference type="PANTHER" id="PTHR42648:SF28">
    <property type="entry name" value="TRANSPOSON-ENCODED PROTEIN WITH RIBONUCLEASE H-LIKE AND RETROVIRUS ZINC FINGER-LIKE DOMAINS"/>
    <property type="match status" value="1"/>
</dbReference>
<dbReference type="InterPro" id="IPR039537">
    <property type="entry name" value="Retrotran_Ty1/copia-like"/>
</dbReference>
<gene>
    <name evidence="2" type="ORF">PM001_LOCUS4784</name>
</gene>
<dbReference type="GO" id="GO:0015074">
    <property type="term" value="P:DNA integration"/>
    <property type="evidence" value="ECO:0007669"/>
    <property type="project" value="InterPro"/>
</dbReference>
<protein>
    <recommendedName>
        <fullName evidence="1">Integrase catalytic domain-containing protein</fullName>
    </recommendedName>
</protein>
<dbReference type="InterPro" id="IPR036397">
    <property type="entry name" value="RNaseH_sf"/>
</dbReference>
<accession>A0AAV1TF73</accession>
<reference evidence="2" key="1">
    <citation type="submission" date="2024-01" db="EMBL/GenBank/DDBJ databases">
        <authorList>
            <person name="Webb A."/>
        </authorList>
    </citation>
    <scope>NUCLEOTIDE SEQUENCE</scope>
    <source>
        <strain evidence="2">Pm1</strain>
    </source>
</reference>
<comment type="caution">
    <text evidence="2">The sequence shown here is derived from an EMBL/GenBank/DDBJ whole genome shotgun (WGS) entry which is preliminary data.</text>
</comment>
<sequence length="250" mass="28060">MLKMTLKRLNEIVMTAVQDTEPKLDVPKGSLHHFQFRLGHISYESVERVAKDLNYGIELTDHGRANCLTCAEAKSTRTGQPKNNSGANEPTDRIGGVICSDLKGPITPIDRHGNRYLVVFIDYKSNYVRVFAARQKNAAAEVFKNFQAWFENEFNCRIHVLRTDGGGEYELVSLFCKQTGVRRQEKEAGTPQSNGEAAEYAAYILNRNPTRANLGRASPIEVLTGRAPNLQNIVEFGSPCMVWRDPKKKT</sequence>
<dbReference type="GO" id="GO:0003676">
    <property type="term" value="F:nucleic acid binding"/>
    <property type="evidence" value="ECO:0007669"/>
    <property type="project" value="InterPro"/>
</dbReference>
<organism evidence="2 3">
    <name type="scientific">Peronospora matthiolae</name>
    <dbReference type="NCBI Taxonomy" id="2874970"/>
    <lineage>
        <taxon>Eukaryota</taxon>
        <taxon>Sar</taxon>
        <taxon>Stramenopiles</taxon>
        <taxon>Oomycota</taxon>
        <taxon>Peronosporomycetes</taxon>
        <taxon>Peronosporales</taxon>
        <taxon>Peronosporaceae</taxon>
        <taxon>Peronospora</taxon>
    </lineage>
</organism>
<dbReference type="AlphaFoldDB" id="A0AAV1TF73"/>
<dbReference type="Gene3D" id="3.30.420.10">
    <property type="entry name" value="Ribonuclease H-like superfamily/Ribonuclease H"/>
    <property type="match status" value="1"/>
</dbReference>
<proteinExistence type="predicted"/>
<dbReference type="InterPro" id="IPR001584">
    <property type="entry name" value="Integrase_cat-core"/>
</dbReference>
<dbReference type="EMBL" id="CAKLBY020000039">
    <property type="protein sequence ID" value="CAK7913557.1"/>
    <property type="molecule type" value="Genomic_DNA"/>
</dbReference>
<dbReference type="PANTHER" id="PTHR42648">
    <property type="entry name" value="TRANSPOSASE, PUTATIVE-RELATED"/>
    <property type="match status" value="1"/>
</dbReference>
<dbReference type="PROSITE" id="PS50994">
    <property type="entry name" value="INTEGRASE"/>
    <property type="match status" value="1"/>
</dbReference>
<evidence type="ECO:0000313" key="3">
    <source>
        <dbReference type="Proteomes" id="UP001162060"/>
    </source>
</evidence>
<evidence type="ECO:0000259" key="1">
    <source>
        <dbReference type="PROSITE" id="PS50994"/>
    </source>
</evidence>
<evidence type="ECO:0000313" key="2">
    <source>
        <dbReference type="EMBL" id="CAK7913557.1"/>
    </source>
</evidence>
<dbReference type="InterPro" id="IPR012337">
    <property type="entry name" value="RNaseH-like_sf"/>
</dbReference>
<dbReference type="SUPFAM" id="SSF53098">
    <property type="entry name" value="Ribonuclease H-like"/>
    <property type="match status" value="1"/>
</dbReference>